<accession>A0ABW7FDL3</accession>
<dbReference type="RefSeq" id="WP_394395477.1">
    <property type="nucleotide sequence ID" value="NZ_JBIGHW010000002.1"/>
</dbReference>
<keyword evidence="2" id="KW-1185">Reference proteome</keyword>
<evidence type="ECO:0000313" key="2">
    <source>
        <dbReference type="Proteomes" id="UP001606301"/>
    </source>
</evidence>
<dbReference type="EMBL" id="JBIGHW010000002">
    <property type="protein sequence ID" value="MFG6439801.1"/>
    <property type="molecule type" value="Genomic_DNA"/>
</dbReference>
<organism evidence="1 2">
    <name type="scientific">Pelomonas margarita</name>
    <dbReference type="NCBI Taxonomy" id="3299031"/>
    <lineage>
        <taxon>Bacteria</taxon>
        <taxon>Pseudomonadati</taxon>
        <taxon>Pseudomonadota</taxon>
        <taxon>Betaproteobacteria</taxon>
        <taxon>Burkholderiales</taxon>
        <taxon>Sphaerotilaceae</taxon>
        <taxon>Roseateles</taxon>
    </lineage>
</organism>
<evidence type="ECO:0008006" key="3">
    <source>
        <dbReference type="Google" id="ProtNLM"/>
    </source>
</evidence>
<reference evidence="1 2" key="1">
    <citation type="submission" date="2024-08" db="EMBL/GenBank/DDBJ databases">
        <authorList>
            <person name="Lu H."/>
        </authorList>
    </citation>
    <scope>NUCLEOTIDE SEQUENCE [LARGE SCALE GENOMIC DNA]</scope>
    <source>
        <strain evidence="1 2">LKC17W</strain>
    </source>
</reference>
<dbReference type="InterPro" id="IPR029063">
    <property type="entry name" value="SAM-dependent_MTases_sf"/>
</dbReference>
<evidence type="ECO:0000313" key="1">
    <source>
        <dbReference type="EMBL" id="MFG6439801.1"/>
    </source>
</evidence>
<name>A0ABW7FDL3_9BURK</name>
<dbReference type="Gene3D" id="3.40.50.150">
    <property type="entry name" value="Vaccinia Virus protein VP39"/>
    <property type="match status" value="1"/>
</dbReference>
<dbReference type="SUPFAM" id="SSF53335">
    <property type="entry name" value="S-adenosyl-L-methionine-dependent methyltransferases"/>
    <property type="match status" value="1"/>
</dbReference>
<gene>
    <name evidence="1" type="ORF">ACG0Z3_03835</name>
</gene>
<proteinExistence type="predicted"/>
<protein>
    <recommendedName>
        <fullName evidence="3">Methyltransferase domain-containing protein</fullName>
    </recommendedName>
</protein>
<sequence>MNAPHENVARLSPWLRNMAGAADVLRGKLVNDVDSDTCRLLWWGVHSELLGNLGVLEDIDVVVVDADSRRLRRSLNGAAPGAQKLRLLDLADLRRDAAGVEAVLNGSVARDLDGYLALQERLAQRFEQAPAVASGSVDYIVQDFALNRVVAVDEARLLQEAMRCLAPKGRLLSVVLVADELVAEPVVLREGPQGPAMRLPTERELLAAFENAGFHGICVHWADADNPAALERIGAVEVRACVIEAFKGKRGPCYELGQAVIYGGPWREVKDDDGHAYPRGERVAVCAKTFDLLMRAPYQGQFTGLRSVNEPPLDQARLFDCNTPTLRAPGVTKGTLPFDGAQAPSQLCAPGGGCC</sequence>
<dbReference type="Proteomes" id="UP001606301">
    <property type="component" value="Unassembled WGS sequence"/>
</dbReference>
<comment type="caution">
    <text evidence="1">The sequence shown here is derived from an EMBL/GenBank/DDBJ whole genome shotgun (WGS) entry which is preliminary data.</text>
</comment>